<organism evidence="1">
    <name type="scientific">Latilactobacillus sakei</name>
    <name type="common">Lactobacillus sakei</name>
    <dbReference type="NCBI Taxonomy" id="1599"/>
    <lineage>
        <taxon>Bacteria</taxon>
        <taxon>Bacillati</taxon>
        <taxon>Bacillota</taxon>
        <taxon>Bacilli</taxon>
        <taxon>Lactobacillales</taxon>
        <taxon>Lactobacillaceae</taxon>
        <taxon>Latilactobacillus</taxon>
    </lineage>
</organism>
<dbReference type="EMBL" id="LT907987">
    <property type="protein sequence ID" value="SOE45378.1"/>
    <property type="molecule type" value="Genomic_DNA"/>
</dbReference>
<gene>
    <name evidence="1" type="primary">lacUa</name>
    <name evidence="1" type="ORF">LSAT332_A200345</name>
</gene>
<evidence type="ECO:0000313" key="1">
    <source>
        <dbReference type="EMBL" id="SOE45378.1"/>
    </source>
</evidence>
<proteinExistence type="predicted"/>
<reference evidence="1" key="1">
    <citation type="submission" date="2017-09" db="EMBL/GenBank/DDBJ databases">
        <authorList>
            <person name="Ehlers B."/>
            <person name="Leendertz F.H."/>
        </authorList>
    </citation>
    <scope>NUCLEOTIDE SEQUENCE</scope>
    <source>
        <strain evidence="1">T332</strain>
    </source>
</reference>
<protein>
    <submittedName>
        <fullName evidence="1">Hypothetical small proteinin lactose PTS cluster, frameshift</fullName>
    </submittedName>
</protein>
<name>A0A2H1MYG0_LATSK</name>
<keyword evidence="1" id="KW-0614">Plasmid</keyword>
<sequence>MLSDTLEKVQHLFRPGFEKVYIVSFEDYPMISELEATRC</sequence>
<geneLocation type="plasmid" evidence="1">
    <name>p332A2</name>
</geneLocation>
<accession>A0A2H1MYG0</accession>
<dbReference type="AlphaFoldDB" id="A0A2H1MYG0"/>